<name>A0ABS3XN97_9ACTN</name>
<dbReference type="Proteomes" id="UP000721954">
    <property type="component" value="Unassembled WGS sequence"/>
</dbReference>
<dbReference type="GeneID" id="96257044"/>
<evidence type="ECO:0000313" key="1">
    <source>
        <dbReference type="EMBL" id="MBO8196780.1"/>
    </source>
</evidence>
<keyword evidence="2" id="KW-1185">Reference proteome</keyword>
<sequence length="115" mass="13287">MRKNIGELATRCLRRFESCDFTCTETATAWHNDGKGDQTIDEKPEQLEPLADEVDPLRFYITRQFRGANGVIQQQVLRSKTSDGSRSDCHAAMYFRFDGHLIDRMEEYAYEMPSA</sequence>
<proteinExistence type="predicted"/>
<evidence type="ECO:0000313" key="2">
    <source>
        <dbReference type="Proteomes" id="UP000721954"/>
    </source>
</evidence>
<dbReference type="EMBL" id="JAFFZM010000001">
    <property type="protein sequence ID" value="MBO8196780.1"/>
    <property type="molecule type" value="Genomic_DNA"/>
</dbReference>
<organism evidence="1 2">
    <name type="scientific">Streptomyces smyrnaeus</name>
    <dbReference type="NCBI Taxonomy" id="1387713"/>
    <lineage>
        <taxon>Bacteria</taxon>
        <taxon>Bacillati</taxon>
        <taxon>Actinomycetota</taxon>
        <taxon>Actinomycetes</taxon>
        <taxon>Kitasatosporales</taxon>
        <taxon>Streptomycetaceae</taxon>
        <taxon>Streptomyces</taxon>
    </lineage>
</organism>
<gene>
    <name evidence="1" type="ORF">JW613_00405</name>
</gene>
<protein>
    <submittedName>
        <fullName evidence="1">Nuclear transport factor 2 family protein</fullName>
    </submittedName>
</protein>
<comment type="caution">
    <text evidence="1">The sequence shown here is derived from an EMBL/GenBank/DDBJ whole genome shotgun (WGS) entry which is preliminary data.</text>
</comment>
<reference evidence="1 2" key="1">
    <citation type="submission" date="2021-02" db="EMBL/GenBank/DDBJ databases">
        <title>Streptomyces spirodelae sp. nov., isolated from duckweed.</title>
        <authorList>
            <person name="Saimee Y."/>
            <person name="Duangmal K."/>
        </authorList>
    </citation>
    <scope>NUCLEOTIDE SEQUENCE [LARGE SCALE GENOMIC DNA]</scope>
    <source>
        <strain evidence="1 2">DSM 42105</strain>
    </source>
</reference>
<accession>A0ABS3XN97</accession>
<dbReference type="RefSeq" id="WP_209208677.1">
    <property type="nucleotide sequence ID" value="NZ_JAFFZM010000001.1"/>
</dbReference>